<proteinExistence type="predicted"/>
<protein>
    <submittedName>
        <fullName evidence="1">Uncharacterized protein</fullName>
    </submittedName>
</protein>
<dbReference type="EMBL" id="CAADEX010000096">
    <property type="protein sequence ID" value="VFJ60928.1"/>
    <property type="molecule type" value="Genomic_DNA"/>
</dbReference>
<dbReference type="AlphaFoldDB" id="A0A450T3K0"/>
<sequence>MGCVSELSEEEITNTSSIGSKAFSECLLSTIKEEVNTGCYFATTRKIYHSLILARWYKIAIKESLLNEVYSNKGRIAGLEEESAFSEEIYEQYVEAMEKGVFDFIREDIDPNLGEMIPRKYFSGGILASAIKERLTVIQPQQGMNTSSILDNINKCYLVNVRFNTDDRASCRVDAGGGGSESVAGIDFTKNKVDVCKYGIEFTYSFDSELREKLFSRGFKGLIAQVENITPFKSIEEILE</sequence>
<accession>A0A450T3K0</accession>
<evidence type="ECO:0000313" key="1">
    <source>
        <dbReference type="EMBL" id="VFJ60928.1"/>
    </source>
</evidence>
<name>A0A450T3K0_9GAMM</name>
<gene>
    <name evidence="1" type="ORF">BECKDK2373B_GA0170837_109619</name>
</gene>
<organism evidence="1">
    <name type="scientific">Candidatus Kentrum sp. DK</name>
    <dbReference type="NCBI Taxonomy" id="2126562"/>
    <lineage>
        <taxon>Bacteria</taxon>
        <taxon>Pseudomonadati</taxon>
        <taxon>Pseudomonadota</taxon>
        <taxon>Gammaproteobacteria</taxon>
        <taxon>Candidatus Kentrum</taxon>
    </lineage>
</organism>
<reference evidence="1" key="1">
    <citation type="submission" date="2019-02" db="EMBL/GenBank/DDBJ databases">
        <authorList>
            <person name="Gruber-Vodicka R. H."/>
            <person name="Seah K. B. B."/>
        </authorList>
    </citation>
    <scope>NUCLEOTIDE SEQUENCE</scope>
    <source>
        <strain evidence="1">BECK_DK47</strain>
    </source>
</reference>